<feature type="region of interest" description="Disordered" evidence="9">
    <location>
        <begin position="270"/>
        <end position="346"/>
    </location>
</feature>
<dbReference type="GO" id="GO:0003682">
    <property type="term" value="F:chromatin binding"/>
    <property type="evidence" value="ECO:0007669"/>
    <property type="project" value="TreeGrafter"/>
</dbReference>
<evidence type="ECO:0000256" key="5">
    <source>
        <dbReference type="ARBA" id="ARBA00022723"/>
    </source>
</evidence>
<keyword evidence="12" id="KW-1185">Reference proteome</keyword>
<accession>A0AA36CR27</accession>
<dbReference type="InterPro" id="IPR017907">
    <property type="entry name" value="Znf_RING_CS"/>
</dbReference>
<dbReference type="GO" id="GO:0008270">
    <property type="term" value="F:zinc ion binding"/>
    <property type="evidence" value="ECO:0007669"/>
    <property type="project" value="UniProtKB-KW"/>
</dbReference>
<evidence type="ECO:0000256" key="8">
    <source>
        <dbReference type="PROSITE-ProRule" id="PRU00175"/>
    </source>
</evidence>
<sequence>MDGSTALDGLPFSGNFQDPRDTELSDYDRERKPHKAHNDQSAPIKMTVRTLQNELLCPICLDLLTKTMTTKECLHRFCQECITTALQRGNKECPTCRKKLVSKRSLRPDPNFDRLIEKIWPDRKIYDDMQSKQAEIFTQHSSMDALREGIFDGVKAQAVHRRQRVPGSYDVGDIPEGRGKKRKKEGEIKHEPAENGDRDGSPTSSSHHGHDGGQMNGEHGENGTPTQNGHGEGANPEEPSLTQPQSHVEEVYDEHDYKMWVEFAEEEKVEEIPNNVGPNGIDLDLYSDNSTFTTDSNTSYSSNLTVSSVHESPPPPPPPMKPETSGIRNRDSTPLPPSPDKSESEARIPAWLDESSTGPPTPDESGHELVRNTEDDLLEVTEQDPEIEIELLPAGSLSKRSCVKPMLLPRYLKTRYDTTMSHLADYLHAQVIDDTTAFMLQTATPEDKERVIASIERPEYFYVLNSQSGHHIKRIFLHETIHVAHGSATRNEHLMIFFDTKAQLRCCSEKNLLEAIVPKLYLDQPATSF</sequence>
<protein>
    <recommendedName>
        <fullName evidence="3">RING-type E3 ubiquitin transferase</fullName>
        <ecNumber evidence="3">2.3.2.27</ecNumber>
    </recommendedName>
</protein>
<evidence type="ECO:0000256" key="3">
    <source>
        <dbReference type="ARBA" id="ARBA00012483"/>
    </source>
</evidence>
<evidence type="ECO:0000256" key="6">
    <source>
        <dbReference type="ARBA" id="ARBA00022771"/>
    </source>
</evidence>
<dbReference type="Gene3D" id="3.30.40.10">
    <property type="entry name" value="Zinc/RING finger domain, C3HC4 (zinc finger)"/>
    <property type="match status" value="1"/>
</dbReference>
<dbReference type="PANTHER" id="PTHR46076">
    <property type="entry name" value="E3 UBIQUITIN-PROTEIN LIGASE RING1 / RING 2 FAMILY MEMBER"/>
    <property type="match status" value="1"/>
</dbReference>
<dbReference type="GO" id="GO:0061630">
    <property type="term" value="F:ubiquitin protein ligase activity"/>
    <property type="evidence" value="ECO:0007669"/>
    <property type="project" value="UniProtKB-EC"/>
</dbReference>
<evidence type="ECO:0000256" key="2">
    <source>
        <dbReference type="ARBA" id="ARBA00004906"/>
    </source>
</evidence>
<dbReference type="SMART" id="SM00184">
    <property type="entry name" value="RING"/>
    <property type="match status" value="1"/>
</dbReference>
<feature type="region of interest" description="Disordered" evidence="9">
    <location>
        <begin position="158"/>
        <end position="253"/>
    </location>
</feature>
<evidence type="ECO:0000256" key="1">
    <source>
        <dbReference type="ARBA" id="ARBA00000900"/>
    </source>
</evidence>
<dbReference type="EC" id="2.3.2.27" evidence="3"/>
<comment type="catalytic activity">
    <reaction evidence="1">
        <text>S-ubiquitinyl-[E2 ubiquitin-conjugating enzyme]-L-cysteine + [acceptor protein]-L-lysine = [E2 ubiquitin-conjugating enzyme]-L-cysteine + N(6)-ubiquitinyl-[acceptor protein]-L-lysine.</text>
        <dbReference type="EC" id="2.3.2.27"/>
    </reaction>
</comment>
<feature type="compositionally biased region" description="Pro residues" evidence="9">
    <location>
        <begin position="312"/>
        <end position="321"/>
    </location>
</feature>
<dbReference type="InterPro" id="IPR043540">
    <property type="entry name" value="RING1/RING2"/>
</dbReference>
<dbReference type="SUPFAM" id="SSF57850">
    <property type="entry name" value="RING/U-box"/>
    <property type="match status" value="1"/>
</dbReference>
<feature type="region of interest" description="Disordered" evidence="9">
    <location>
        <begin position="1"/>
        <end position="42"/>
    </location>
</feature>
<feature type="compositionally biased region" description="Basic and acidic residues" evidence="9">
    <location>
        <begin position="184"/>
        <end position="200"/>
    </location>
</feature>
<feature type="non-terminal residue" evidence="11">
    <location>
        <position position="529"/>
    </location>
</feature>
<feature type="compositionally biased region" description="Basic and acidic residues" evidence="9">
    <location>
        <begin position="18"/>
        <end position="31"/>
    </location>
</feature>
<dbReference type="Pfam" id="PF13923">
    <property type="entry name" value="zf-C3HC4_2"/>
    <property type="match status" value="1"/>
</dbReference>
<evidence type="ECO:0000259" key="10">
    <source>
        <dbReference type="PROSITE" id="PS50089"/>
    </source>
</evidence>
<proteinExistence type="predicted"/>
<dbReference type="PROSITE" id="PS00518">
    <property type="entry name" value="ZF_RING_1"/>
    <property type="match status" value="1"/>
</dbReference>
<reference evidence="11" key="1">
    <citation type="submission" date="2023-06" db="EMBL/GenBank/DDBJ databases">
        <authorList>
            <person name="Delattre M."/>
        </authorList>
    </citation>
    <scope>NUCLEOTIDE SEQUENCE</scope>
    <source>
        <strain evidence="11">AF72</strain>
    </source>
</reference>
<comment type="pathway">
    <text evidence="2">Protein modification; protein ubiquitination.</text>
</comment>
<evidence type="ECO:0000256" key="9">
    <source>
        <dbReference type="SAM" id="MobiDB-lite"/>
    </source>
</evidence>
<organism evidence="11 12">
    <name type="scientific">Mesorhabditis spiculigera</name>
    <dbReference type="NCBI Taxonomy" id="96644"/>
    <lineage>
        <taxon>Eukaryota</taxon>
        <taxon>Metazoa</taxon>
        <taxon>Ecdysozoa</taxon>
        <taxon>Nematoda</taxon>
        <taxon>Chromadorea</taxon>
        <taxon>Rhabditida</taxon>
        <taxon>Rhabditina</taxon>
        <taxon>Rhabditomorpha</taxon>
        <taxon>Rhabditoidea</taxon>
        <taxon>Rhabditidae</taxon>
        <taxon>Mesorhabditinae</taxon>
        <taxon>Mesorhabditis</taxon>
    </lineage>
</organism>
<dbReference type="GO" id="GO:0031519">
    <property type="term" value="C:PcG protein complex"/>
    <property type="evidence" value="ECO:0007669"/>
    <property type="project" value="TreeGrafter"/>
</dbReference>
<evidence type="ECO:0000256" key="4">
    <source>
        <dbReference type="ARBA" id="ARBA00022679"/>
    </source>
</evidence>
<evidence type="ECO:0000313" key="12">
    <source>
        <dbReference type="Proteomes" id="UP001177023"/>
    </source>
</evidence>
<dbReference type="PROSITE" id="PS50089">
    <property type="entry name" value="ZF_RING_2"/>
    <property type="match status" value="1"/>
</dbReference>
<feature type="domain" description="RING-type" evidence="10">
    <location>
        <begin position="57"/>
        <end position="97"/>
    </location>
</feature>
<feature type="compositionally biased region" description="Low complexity" evidence="9">
    <location>
        <begin position="286"/>
        <end position="303"/>
    </location>
</feature>
<dbReference type="InterPro" id="IPR001841">
    <property type="entry name" value="Znf_RING"/>
</dbReference>
<name>A0AA36CR27_9BILA</name>
<dbReference type="EMBL" id="CATQJA010002609">
    <property type="protein sequence ID" value="CAJ0572929.1"/>
    <property type="molecule type" value="Genomic_DNA"/>
</dbReference>
<dbReference type="GO" id="GO:0000151">
    <property type="term" value="C:ubiquitin ligase complex"/>
    <property type="evidence" value="ECO:0007669"/>
    <property type="project" value="InterPro"/>
</dbReference>
<evidence type="ECO:0000256" key="7">
    <source>
        <dbReference type="ARBA" id="ARBA00022833"/>
    </source>
</evidence>
<keyword evidence="4" id="KW-0808">Transferase</keyword>
<keyword evidence="5" id="KW-0479">Metal-binding</keyword>
<dbReference type="PANTHER" id="PTHR46076:SF3">
    <property type="entry name" value="E3 UBIQUITIN-PROTEIN LIGASE RING1"/>
    <property type="match status" value="1"/>
</dbReference>
<keyword evidence="6 8" id="KW-0863">Zinc-finger</keyword>
<comment type="caution">
    <text evidence="11">The sequence shown here is derived from an EMBL/GenBank/DDBJ whole genome shotgun (WGS) entry which is preliminary data.</text>
</comment>
<dbReference type="Proteomes" id="UP001177023">
    <property type="component" value="Unassembled WGS sequence"/>
</dbReference>
<gene>
    <name evidence="11" type="ORF">MSPICULIGERA_LOCUS11302</name>
</gene>
<dbReference type="InterPro" id="IPR013083">
    <property type="entry name" value="Znf_RING/FYVE/PHD"/>
</dbReference>
<dbReference type="AlphaFoldDB" id="A0AA36CR27"/>
<evidence type="ECO:0000313" key="11">
    <source>
        <dbReference type="EMBL" id="CAJ0572929.1"/>
    </source>
</evidence>
<keyword evidence="7" id="KW-0862">Zinc</keyword>